<dbReference type="AlphaFoldDB" id="A0A5C9A8E8"/>
<organism evidence="3 4">
    <name type="scientific">Parahaliea maris</name>
    <dbReference type="NCBI Taxonomy" id="2716870"/>
    <lineage>
        <taxon>Bacteria</taxon>
        <taxon>Pseudomonadati</taxon>
        <taxon>Pseudomonadota</taxon>
        <taxon>Gammaproteobacteria</taxon>
        <taxon>Cellvibrionales</taxon>
        <taxon>Halieaceae</taxon>
        <taxon>Parahaliea</taxon>
    </lineage>
</organism>
<name>A0A5C9A8E8_9GAMM</name>
<proteinExistence type="predicted"/>
<dbReference type="RefSeq" id="WP_148066681.1">
    <property type="nucleotide sequence ID" value="NZ_VRZA01000001.1"/>
</dbReference>
<evidence type="ECO:0000313" key="3">
    <source>
        <dbReference type="EMBL" id="TXS96409.1"/>
    </source>
</evidence>
<dbReference type="EMBL" id="VRZA01000001">
    <property type="protein sequence ID" value="TXS96409.1"/>
    <property type="molecule type" value="Genomic_DNA"/>
</dbReference>
<dbReference type="InterPro" id="IPR003010">
    <property type="entry name" value="C-N_Hydrolase"/>
</dbReference>
<dbReference type="InterPro" id="IPR036526">
    <property type="entry name" value="C-N_Hydrolase_sf"/>
</dbReference>
<accession>A0A5C9A8E8</accession>
<dbReference type="PANTHER" id="PTHR43674:SF2">
    <property type="entry name" value="BETA-UREIDOPROPIONASE"/>
    <property type="match status" value="1"/>
</dbReference>
<evidence type="ECO:0000259" key="2">
    <source>
        <dbReference type="PROSITE" id="PS50263"/>
    </source>
</evidence>
<dbReference type="InterPro" id="IPR050345">
    <property type="entry name" value="Aliph_Amidase/BUP"/>
</dbReference>
<dbReference type="Proteomes" id="UP000321039">
    <property type="component" value="Unassembled WGS sequence"/>
</dbReference>
<evidence type="ECO:0000256" key="1">
    <source>
        <dbReference type="ARBA" id="ARBA00022801"/>
    </source>
</evidence>
<dbReference type="PROSITE" id="PS50263">
    <property type="entry name" value="CN_HYDROLASE"/>
    <property type="match status" value="1"/>
</dbReference>
<dbReference type="CDD" id="cd07197">
    <property type="entry name" value="nitrilase"/>
    <property type="match status" value="2"/>
</dbReference>
<dbReference type="SUPFAM" id="SSF56317">
    <property type="entry name" value="Carbon-nitrogen hydrolase"/>
    <property type="match status" value="2"/>
</dbReference>
<keyword evidence="4" id="KW-1185">Reference proteome</keyword>
<feature type="domain" description="CN hydrolase" evidence="2">
    <location>
        <begin position="5"/>
        <end position="258"/>
    </location>
</feature>
<reference evidence="3 4" key="1">
    <citation type="submission" date="2019-08" db="EMBL/GenBank/DDBJ databases">
        <title>Parahaliea maris sp. nov., isolated from the surface seawater.</title>
        <authorList>
            <person name="Liu Y."/>
        </authorList>
    </citation>
    <scope>NUCLEOTIDE SEQUENCE [LARGE SCALE GENOMIC DNA]</scope>
    <source>
        <strain evidence="3 4">HSLHS9</strain>
    </source>
</reference>
<evidence type="ECO:0000313" key="4">
    <source>
        <dbReference type="Proteomes" id="UP000321039"/>
    </source>
</evidence>
<keyword evidence="1 3" id="KW-0378">Hydrolase</keyword>
<sequence length="562" mass="59287">MKQSVRVAAAQFHVGDDIAANLATCLRMLDEAAGCRPDLIVLPEFCNHLSWYESREHCYEVAVSLDGEFLAAIAAKAAGLGVYVAVNCTVKRPGGTATGSSLLYSPQGELLADNTKQIYIGHENDFLEKSEQPGPVVSTPLGQLGLYACMDGVICETPRTLALNGAQVMLNSFNSFASDEGSLHVPVRAAENKVYVVAANKVGPLVPEAILEGVSAATGIPPRFLCGAGESQIVAPDGEVLAIASMDTEEIIFADIEPARSDDKRRPDGTDIFRSRRPELYSAITADTAGQPLPPMVGARELPVALLQVSGMPDANTLGAEVASAVAGGARLVLLPPLVPAGMSPEQACAAAEPLLEAIRANAGSACVATAVWLRTAAGLQHCAVLVDAVGLALVQPQVHSSQRFADSAPHAQFSSLEIPGARVAVLTSDDTLYPETFRLLALQGVEVVLVPLAPLEAWELRTGLVERAAENRINLLACVADASLGGSLACNLQTDFTVLTEWREREFDGLLSQPELTRLPPGPGIYRLTLRPANASNKVVSANTDLLADRPWRASAVISRL</sequence>
<dbReference type="PANTHER" id="PTHR43674">
    <property type="entry name" value="NITRILASE C965.09-RELATED"/>
    <property type="match status" value="1"/>
</dbReference>
<dbReference type="Gene3D" id="3.60.110.10">
    <property type="entry name" value="Carbon-nitrogen hydrolase"/>
    <property type="match status" value="2"/>
</dbReference>
<protein>
    <submittedName>
        <fullName evidence="3">Carbon-nitrogen hydrolase family protein</fullName>
    </submittedName>
</protein>
<dbReference type="Pfam" id="PF00795">
    <property type="entry name" value="CN_hydrolase"/>
    <property type="match status" value="1"/>
</dbReference>
<comment type="caution">
    <text evidence="3">The sequence shown here is derived from an EMBL/GenBank/DDBJ whole genome shotgun (WGS) entry which is preliminary data.</text>
</comment>
<dbReference type="GO" id="GO:0016811">
    <property type="term" value="F:hydrolase activity, acting on carbon-nitrogen (but not peptide) bonds, in linear amides"/>
    <property type="evidence" value="ECO:0007669"/>
    <property type="project" value="UniProtKB-ARBA"/>
</dbReference>
<gene>
    <name evidence="3" type="ORF">FV139_02650</name>
</gene>